<keyword evidence="1" id="KW-0472">Membrane</keyword>
<keyword evidence="1" id="KW-0812">Transmembrane</keyword>
<reference evidence="2" key="2">
    <citation type="submission" date="2022-01" db="EMBL/GenBank/DDBJ databases">
        <title>Collection of gut derived symbiotic bacterial strains cultured from healthy donors.</title>
        <authorList>
            <person name="Lin H."/>
            <person name="Kohout C."/>
            <person name="Waligurski E."/>
            <person name="Pamer E.G."/>
        </authorList>
    </citation>
    <scope>NUCLEOTIDE SEQUENCE</scope>
    <source>
        <strain evidence="2">MSK.14.39</strain>
    </source>
</reference>
<feature type="transmembrane region" description="Helical" evidence="1">
    <location>
        <begin position="59"/>
        <end position="82"/>
    </location>
</feature>
<dbReference type="RefSeq" id="WP_154484247.1">
    <property type="nucleotide sequence ID" value="NZ_JAKNID010000054.1"/>
</dbReference>
<evidence type="ECO:0000313" key="2">
    <source>
        <dbReference type="EMBL" id="MCG4565811.1"/>
    </source>
</evidence>
<dbReference type="EMBL" id="VULR01000009">
    <property type="protein sequence ID" value="MSS43563.1"/>
    <property type="molecule type" value="Genomic_DNA"/>
</dbReference>
<dbReference type="AlphaFoldDB" id="A0A844FHL6"/>
<dbReference type="OrthoDB" id="1696956at2"/>
<dbReference type="Proteomes" id="UP000462760">
    <property type="component" value="Unassembled WGS sequence"/>
</dbReference>
<protein>
    <recommendedName>
        <fullName evidence="6">Transporter</fullName>
    </recommendedName>
</protein>
<feature type="transmembrane region" description="Helical" evidence="1">
    <location>
        <begin position="102"/>
        <end position="124"/>
    </location>
</feature>
<dbReference type="EMBL" id="JAKNID010000054">
    <property type="protein sequence ID" value="MCG4565811.1"/>
    <property type="molecule type" value="Genomic_DNA"/>
</dbReference>
<gene>
    <name evidence="3" type="ORF">FYJ27_07460</name>
    <name evidence="2" type="ORF">L0P62_10150</name>
</gene>
<dbReference type="Proteomes" id="UP001108123">
    <property type="component" value="Unassembled WGS sequence"/>
</dbReference>
<evidence type="ECO:0000256" key="1">
    <source>
        <dbReference type="SAM" id="Phobius"/>
    </source>
</evidence>
<evidence type="ECO:0000313" key="3">
    <source>
        <dbReference type="EMBL" id="MSS43563.1"/>
    </source>
</evidence>
<keyword evidence="5" id="KW-1185">Reference proteome</keyword>
<accession>A0A844FHL6</accession>
<evidence type="ECO:0000313" key="4">
    <source>
        <dbReference type="Proteomes" id="UP000462760"/>
    </source>
</evidence>
<reference evidence="3 4" key="1">
    <citation type="submission" date="2019-08" db="EMBL/GenBank/DDBJ databases">
        <title>In-depth cultivation of the pig gut microbiome towards novel bacterial diversity and tailored functional studies.</title>
        <authorList>
            <person name="Wylensek D."/>
            <person name="Hitch T.C.A."/>
            <person name="Clavel T."/>
        </authorList>
    </citation>
    <scope>NUCLEOTIDE SEQUENCE [LARGE SCALE GENOMIC DNA]</scope>
    <source>
        <strain evidence="3 4">Med78-601-WT-4W-RMD-3</strain>
    </source>
</reference>
<name>A0A844FHL6_9FIRM</name>
<feature type="transmembrane region" description="Helical" evidence="1">
    <location>
        <begin position="21"/>
        <end position="47"/>
    </location>
</feature>
<keyword evidence="1" id="KW-1133">Transmembrane helix</keyword>
<evidence type="ECO:0008006" key="6">
    <source>
        <dbReference type="Google" id="ProtNLM"/>
    </source>
</evidence>
<comment type="caution">
    <text evidence="3">The sequence shown here is derived from an EMBL/GenBank/DDBJ whole genome shotgun (WGS) entry which is preliminary data.</text>
</comment>
<sequence>MGLDGKKKFKKIENIITNIIMWLELVLALFILGAVILSCKDIISLIYKVFITEALDSYTVLQGLLSHVLLLVVGLELAMMLIKHNPGSVLEVMLYAVSRKMLVSSSTTVELLLGVIALGLIFLIDKYLHTKDTEKIIK</sequence>
<organism evidence="3 4">
    <name type="scientific">Anaerosalibacter bizertensis</name>
    <dbReference type="NCBI Taxonomy" id="932217"/>
    <lineage>
        <taxon>Bacteria</taxon>
        <taxon>Bacillati</taxon>
        <taxon>Bacillota</taxon>
        <taxon>Tissierellia</taxon>
        <taxon>Tissierellales</taxon>
        <taxon>Sporanaerobacteraceae</taxon>
        <taxon>Anaerosalibacter</taxon>
    </lineage>
</organism>
<proteinExistence type="predicted"/>
<evidence type="ECO:0000313" key="5">
    <source>
        <dbReference type="Proteomes" id="UP001108123"/>
    </source>
</evidence>